<dbReference type="Proteomes" id="UP000287470">
    <property type="component" value="Unassembled WGS sequence"/>
</dbReference>
<reference evidence="1 2" key="1">
    <citation type="submission" date="2018-09" db="EMBL/GenBank/DDBJ databases">
        <title>Characterization of the phylogenetic diversity of five novel species belonging to the genus Bifidobacterium.</title>
        <authorList>
            <person name="Lugli G.A."/>
            <person name="Duranti S."/>
            <person name="Milani C."/>
        </authorList>
    </citation>
    <scope>NUCLEOTIDE SEQUENCE [LARGE SCALE GENOMIC DNA]</scope>
    <source>
        <strain evidence="1 2">2033B</strain>
    </source>
</reference>
<organism evidence="1 2">
    <name type="scientific">Bifidobacterium samirii</name>
    <dbReference type="NCBI Taxonomy" id="2306974"/>
    <lineage>
        <taxon>Bacteria</taxon>
        <taxon>Bacillati</taxon>
        <taxon>Actinomycetota</taxon>
        <taxon>Actinomycetes</taxon>
        <taxon>Bifidobacteriales</taxon>
        <taxon>Bifidobacteriaceae</taxon>
        <taxon>Bifidobacterium</taxon>
    </lineage>
</organism>
<keyword evidence="2" id="KW-1185">Reference proteome</keyword>
<dbReference type="InterPro" id="IPR021345">
    <property type="entry name" value="DUF2961"/>
</dbReference>
<protein>
    <recommendedName>
        <fullName evidence="3">DUF2961 domain-containing protein</fullName>
    </recommendedName>
</protein>
<dbReference type="Pfam" id="PF11175">
    <property type="entry name" value="DUF2961"/>
    <property type="match status" value="1"/>
</dbReference>
<sequence length="376" mass="42420">MHDLLPGTSLDSLARVRHYVSRAITAENPTGAKGAGGKASSALGPSRKGSPCLNDIPAGATVTLADIDGPGAITHIWFTVDEKTTDADCFVLRDLVLRMYWDDETTPSVEAPLGDFFCCGFARACIVNSAPVAVVPNRGFNCYWHMPFARHARITIENQHANPIPALFYQIDYRIEDEAVAQAAESGELTYFHAQWRRQPITDLGHDYVVLDGVHGRGHYVGTYLALSTLERYWWGEGEMKFYIDGDEEYPTICGTGTEDYFGGSWSFARQEHGRTVEQTYCTPYLGYPYYSRHDTLIHNDYHNDDVPPQRGFYRWHIPDPITFHHDLKVTLQQIGVGHRGLFERRDDVTTVAYWYQTAGHTPFPALPPASERWPR</sequence>
<dbReference type="Gene3D" id="2.60.120.1390">
    <property type="match status" value="1"/>
</dbReference>
<proteinExistence type="predicted"/>
<gene>
    <name evidence="1" type="ORF">D2E24_1641</name>
</gene>
<evidence type="ECO:0008006" key="3">
    <source>
        <dbReference type="Google" id="ProtNLM"/>
    </source>
</evidence>
<dbReference type="AlphaFoldDB" id="A0A430FNP3"/>
<evidence type="ECO:0000313" key="1">
    <source>
        <dbReference type="EMBL" id="RSX54441.1"/>
    </source>
</evidence>
<evidence type="ECO:0000313" key="2">
    <source>
        <dbReference type="Proteomes" id="UP000287470"/>
    </source>
</evidence>
<dbReference type="RefSeq" id="WP_125968899.1">
    <property type="nucleotide sequence ID" value="NZ_QXGK01000019.1"/>
</dbReference>
<dbReference type="EMBL" id="QXGK01000019">
    <property type="protein sequence ID" value="RSX54441.1"/>
    <property type="molecule type" value="Genomic_DNA"/>
</dbReference>
<name>A0A430FNP3_9BIFI</name>
<dbReference type="OrthoDB" id="2518538at2"/>
<accession>A0A430FNP3</accession>
<comment type="caution">
    <text evidence="1">The sequence shown here is derived from an EMBL/GenBank/DDBJ whole genome shotgun (WGS) entry which is preliminary data.</text>
</comment>